<organism evidence="1">
    <name type="scientific">Cacopsylla melanoneura</name>
    <dbReference type="NCBI Taxonomy" id="428564"/>
    <lineage>
        <taxon>Eukaryota</taxon>
        <taxon>Metazoa</taxon>
        <taxon>Ecdysozoa</taxon>
        <taxon>Arthropoda</taxon>
        <taxon>Hexapoda</taxon>
        <taxon>Insecta</taxon>
        <taxon>Pterygota</taxon>
        <taxon>Neoptera</taxon>
        <taxon>Paraneoptera</taxon>
        <taxon>Hemiptera</taxon>
        <taxon>Sternorrhyncha</taxon>
        <taxon>Psylloidea</taxon>
        <taxon>Psyllidae</taxon>
        <taxon>Psyllinae</taxon>
        <taxon>Cacopsylla</taxon>
    </lineage>
</organism>
<dbReference type="EMBL" id="HBUF01050009">
    <property type="protein sequence ID" value="CAG6621367.1"/>
    <property type="molecule type" value="Transcribed_RNA"/>
</dbReference>
<sequence>MSKSVQSDFSSAGDSKCSESTLCSIHCNSSLQTNNNNVQDPPYVQYTVVVHFKQTRTMFRIHPIFNLITLKKVLSSPYLPYILQQGILITLNKLKCQNLFNPTFLLKCLAPQCKKILIMKKSTLILLFYPFVQISR</sequence>
<accession>A0A8D8PZX9</accession>
<dbReference type="AlphaFoldDB" id="A0A8D8PZX9"/>
<protein>
    <submittedName>
        <fullName evidence="1">Uncharacterized protein</fullName>
    </submittedName>
</protein>
<proteinExistence type="predicted"/>
<name>A0A8D8PZX9_9HEMI</name>
<reference evidence="1" key="1">
    <citation type="submission" date="2021-05" db="EMBL/GenBank/DDBJ databases">
        <authorList>
            <person name="Alioto T."/>
            <person name="Alioto T."/>
            <person name="Gomez Garrido J."/>
        </authorList>
    </citation>
    <scope>NUCLEOTIDE SEQUENCE</scope>
</reference>
<evidence type="ECO:0000313" key="1">
    <source>
        <dbReference type="EMBL" id="CAG6621367.1"/>
    </source>
</evidence>